<feature type="domain" description="EGF-like" evidence="20">
    <location>
        <begin position="439"/>
        <end position="475"/>
    </location>
</feature>
<name>A0A1S4EG75_DIACI</name>
<feature type="disulfide bond" evidence="15">
    <location>
        <begin position="313"/>
        <end position="322"/>
    </location>
</feature>
<dbReference type="CTD" id="107980446"/>
<feature type="domain" description="EGF-like" evidence="20">
    <location>
        <begin position="209"/>
        <end position="245"/>
    </location>
</feature>
<keyword evidence="22" id="KW-1185">Reference proteome</keyword>
<dbReference type="GO" id="GO:0030718">
    <property type="term" value="P:germ-line stem cell population maintenance"/>
    <property type="evidence" value="ECO:0007669"/>
    <property type="project" value="UniProtKB-ARBA"/>
</dbReference>
<dbReference type="GO" id="GO:0048732">
    <property type="term" value="P:gland development"/>
    <property type="evidence" value="ECO:0007669"/>
    <property type="project" value="UniProtKB-ARBA"/>
</dbReference>
<dbReference type="InterPro" id="IPR051022">
    <property type="entry name" value="Notch_Cell-Fate_Det"/>
</dbReference>
<feature type="disulfide bond" evidence="15">
    <location>
        <begin position="491"/>
        <end position="500"/>
    </location>
</feature>
<dbReference type="AlphaFoldDB" id="A0A1S4EG75"/>
<dbReference type="GO" id="GO:0051239">
    <property type="term" value="P:regulation of multicellular organismal process"/>
    <property type="evidence" value="ECO:0007669"/>
    <property type="project" value="UniProtKB-ARBA"/>
</dbReference>
<dbReference type="GO" id="GO:0005509">
    <property type="term" value="F:calcium ion binding"/>
    <property type="evidence" value="ECO:0007669"/>
    <property type="project" value="InterPro"/>
</dbReference>
<feature type="disulfide bond" evidence="15">
    <location>
        <begin position="197"/>
        <end position="206"/>
    </location>
</feature>
<dbReference type="GO" id="GO:0045179">
    <property type="term" value="C:apical cortex"/>
    <property type="evidence" value="ECO:0007669"/>
    <property type="project" value="UniProtKB-ARBA"/>
</dbReference>
<dbReference type="GeneID" id="103512818"/>
<feature type="domain" description="EGF-like" evidence="20">
    <location>
        <begin position="247"/>
        <end position="285"/>
    </location>
</feature>
<dbReference type="CDD" id="cd00054">
    <property type="entry name" value="EGF_CA"/>
    <property type="match status" value="10"/>
</dbReference>
<feature type="non-terminal residue" evidence="23">
    <location>
        <position position="1"/>
    </location>
</feature>
<keyword evidence="6 17" id="KW-0677">Repeat</keyword>
<comment type="subcellular location">
    <subcellularLocation>
        <location evidence="1 17">Membrane</location>
        <topology evidence="1 17">Single-pass type I membrane protein</topology>
    </subcellularLocation>
</comment>
<dbReference type="SMART" id="SM00051">
    <property type="entry name" value="DSL"/>
    <property type="match status" value="1"/>
</dbReference>
<evidence type="ECO:0000256" key="11">
    <source>
        <dbReference type="ARBA" id="ARBA00022989"/>
    </source>
</evidence>
<dbReference type="PROSITE" id="PS01186">
    <property type="entry name" value="EGF_2"/>
    <property type="match status" value="11"/>
</dbReference>
<evidence type="ECO:0000256" key="1">
    <source>
        <dbReference type="ARBA" id="ARBA00004479"/>
    </source>
</evidence>
<dbReference type="SUPFAM" id="SSF57184">
    <property type="entry name" value="Growth factor receptor domain"/>
    <property type="match status" value="2"/>
</dbReference>
<dbReference type="Pfam" id="PF00008">
    <property type="entry name" value="EGF"/>
    <property type="match status" value="9"/>
</dbReference>
<evidence type="ECO:0000256" key="2">
    <source>
        <dbReference type="ARBA" id="ARBA00022473"/>
    </source>
</evidence>
<dbReference type="PANTHER" id="PTHR24049">
    <property type="entry name" value="CRUMBS FAMILY MEMBER"/>
    <property type="match status" value="1"/>
</dbReference>
<dbReference type="InterPro" id="IPR000152">
    <property type="entry name" value="EGF-type_Asp/Asn_hydroxyl_site"/>
</dbReference>
<dbReference type="PROSITE" id="PS00022">
    <property type="entry name" value="EGF_1"/>
    <property type="match status" value="13"/>
</dbReference>
<evidence type="ECO:0000256" key="3">
    <source>
        <dbReference type="ARBA" id="ARBA00022536"/>
    </source>
</evidence>
<evidence type="ECO:0000256" key="14">
    <source>
        <dbReference type="ARBA" id="ARBA00023180"/>
    </source>
</evidence>
<dbReference type="PROSITE" id="PS01187">
    <property type="entry name" value="EGF_CA"/>
    <property type="match status" value="4"/>
</dbReference>
<feature type="region of interest" description="Disordered" evidence="18">
    <location>
        <begin position="930"/>
        <end position="965"/>
    </location>
</feature>
<evidence type="ECO:0000256" key="5">
    <source>
        <dbReference type="ARBA" id="ARBA00022729"/>
    </source>
</evidence>
<feature type="disulfide bond" evidence="15">
    <location>
        <begin position="390"/>
        <end position="399"/>
    </location>
</feature>
<dbReference type="FunFam" id="2.10.25.10:FF:000472">
    <property type="entry name" value="Uncharacterized protein, isoform A"/>
    <property type="match status" value="1"/>
</dbReference>
<dbReference type="InterPro" id="IPR013032">
    <property type="entry name" value="EGF-like_CS"/>
</dbReference>
<sequence>RSFTLILQALDLNNQTSPANMRPIEEASFSGILLPSAEWHTLNHKGKTARITYRVRVQCDLHYFNSTCTTFCRPRDDKFGHFTCDSNGDKVCIAGWKGTNCETAVCKEGCHPTHGKCDVPGLCECRPGWRGEFCDQCKPYPGCKHGYCNGSSWQCICDTNWGGILCDQDLNYCGTHEPCQNGGTCENTAPDQYLCTCPEGFSGINCEVVDNPCMMGPCGNGGQCKETAGQFQCVCAPGWTGPTCKINLNYCGTHEPCQNGGTCENTAPDQYLCTCPEGFSGINCEVVDNPCMMGPCGNGGQCKETAGQFQCVCAPGWTGPTCKINIDECVSNPCQNGGTCVDLVDGYKCECTQAWEGSNCQYDADECQKSPCVNAALGCTNLVGDYRCNCSPGWTGHNCDVNINDCVGQCRHGSTCIDLVNDFHCACLPGYTGRTCQTDINDCESSPCVNGGECVDQVNGFRCICPVGFAGQLCENGGTCVNTGDLYSCICKEGFEGPDCGQDINDCSPQPCYNGGKCVDGVNWFLCECAPGFAGPDCRININECASNPCGYVEDLSLTRGVCLWHGQYFAHNTSWPHQCNTCTCLDSHVSCTRIWCGLGNCLGPNAVNSCAANQVCVPSPKESCLSAECPPYGECRELEAGRRVAPPTFPSLLFDSCSVPIPTNGNLSAILMIPSGICGKEILTVQSRSRSPAYLCVSNPAYLVARCVSQSGGSFKCSCDAGFSGKYCHENINDCKHNPCQNGGTCVDKVNSFQCICRDGWEGEICANSGGNYFIGYLCVIITLLSIAAMLYMLFHQRHHINQSTIAAHLNLSRNLDEEKSNNLQNEENLRRYTSNPLKEGHAELSLSSSLSEISPRISVVRPLSSASSVEMLEMMCEMQQHQHRTDNKLYKSQNNLCKNNFLINNNTSAVAGEHHKSFKNINNVVQQQNRSLQPKENSGSRPSSGEDDEFKKKSSPDVLTVLV</sequence>
<dbReference type="SMART" id="SM00179">
    <property type="entry name" value="EGF_CA"/>
    <property type="match status" value="11"/>
</dbReference>
<dbReference type="InterPro" id="IPR000742">
    <property type="entry name" value="EGF"/>
</dbReference>
<evidence type="ECO:0000256" key="10">
    <source>
        <dbReference type="ARBA" id="ARBA00022976"/>
    </source>
</evidence>
<evidence type="ECO:0000259" key="21">
    <source>
        <dbReference type="PROSITE" id="PS51051"/>
    </source>
</evidence>
<dbReference type="GO" id="GO:0043208">
    <property type="term" value="F:glycosphingolipid binding"/>
    <property type="evidence" value="ECO:0007669"/>
    <property type="project" value="UniProtKB-ARBA"/>
</dbReference>
<dbReference type="GO" id="GO:0048100">
    <property type="term" value="P:wing disc anterior/posterior pattern formation"/>
    <property type="evidence" value="ECO:0007669"/>
    <property type="project" value="UniProtKB-ARBA"/>
</dbReference>
<feature type="disulfide bond" evidence="15">
    <location>
        <begin position="529"/>
        <end position="538"/>
    </location>
</feature>
<evidence type="ECO:0000313" key="23">
    <source>
        <dbReference type="RefSeq" id="XP_017301062.1"/>
    </source>
</evidence>
<dbReference type="FunFam" id="2.10.25.10:FF:000613">
    <property type="entry name" value="Delta-like protein"/>
    <property type="match status" value="1"/>
</dbReference>
<evidence type="ECO:0000256" key="7">
    <source>
        <dbReference type="ARBA" id="ARBA00022782"/>
    </source>
</evidence>
<evidence type="ECO:0000256" key="8">
    <source>
        <dbReference type="ARBA" id="ARBA00022837"/>
    </source>
</evidence>
<keyword evidence="3 15" id="KW-0245">EGF-like domain</keyword>
<dbReference type="FunFam" id="2.10.25.10:FF:000294">
    <property type="entry name" value="Delta-like protein"/>
    <property type="match status" value="2"/>
</dbReference>
<dbReference type="FunFam" id="2.10.25.10:FF:000117">
    <property type="entry name" value="Delta-like protein"/>
    <property type="match status" value="1"/>
</dbReference>
<feature type="domain" description="EGF-like" evidence="20">
    <location>
        <begin position="287"/>
        <end position="323"/>
    </location>
</feature>
<dbReference type="PROSITE" id="PS51051">
    <property type="entry name" value="DSL"/>
    <property type="match status" value="1"/>
</dbReference>
<dbReference type="GO" id="GO:0005829">
    <property type="term" value="C:cytosol"/>
    <property type="evidence" value="ECO:0007669"/>
    <property type="project" value="UniProtKB-ARBA"/>
</dbReference>
<dbReference type="PROSITE" id="PS00010">
    <property type="entry name" value="ASX_HYDROXYL"/>
    <property type="match status" value="7"/>
</dbReference>
<keyword evidence="5 17" id="KW-0732">Signal</keyword>
<dbReference type="FunFam" id="2.10.25.10:FF:000095">
    <property type="entry name" value="Notch, isoform B"/>
    <property type="match status" value="2"/>
</dbReference>
<feature type="disulfide bond" evidence="16">
    <location>
        <begin position="59"/>
        <end position="68"/>
    </location>
</feature>
<feature type="disulfide bond" evidence="15">
    <location>
        <begin position="406"/>
        <end position="416"/>
    </location>
</feature>
<dbReference type="Gene3D" id="2.10.25.140">
    <property type="match status" value="1"/>
</dbReference>
<dbReference type="STRING" id="121845.A0A1S4EG75"/>
<feature type="disulfide bond" evidence="15">
    <location>
        <begin position="235"/>
        <end position="244"/>
    </location>
</feature>
<feature type="domain" description="EGF-like" evidence="20">
    <location>
        <begin position="402"/>
        <end position="437"/>
    </location>
</feature>
<organism evidence="22 23">
    <name type="scientific">Diaphorina citri</name>
    <name type="common">Asian citrus psyllid</name>
    <dbReference type="NCBI Taxonomy" id="121845"/>
    <lineage>
        <taxon>Eukaryota</taxon>
        <taxon>Metazoa</taxon>
        <taxon>Ecdysozoa</taxon>
        <taxon>Arthropoda</taxon>
        <taxon>Hexapoda</taxon>
        <taxon>Insecta</taxon>
        <taxon>Pterygota</taxon>
        <taxon>Neoptera</taxon>
        <taxon>Paraneoptera</taxon>
        <taxon>Hemiptera</taxon>
        <taxon>Sternorrhyncha</taxon>
        <taxon>Psylloidea</taxon>
        <taxon>Psyllidae</taxon>
        <taxon>Diaphorininae</taxon>
        <taxon>Diaphorina</taxon>
    </lineage>
</organism>
<gene>
    <name evidence="23" type="primary">LOC103512818</name>
</gene>
<feature type="domain" description="EGF-like" evidence="20">
    <location>
        <begin position="732"/>
        <end position="768"/>
    </location>
</feature>
<evidence type="ECO:0000256" key="17">
    <source>
        <dbReference type="RuleBase" id="RU280815"/>
    </source>
</evidence>
<dbReference type="Pfam" id="PF01414">
    <property type="entry name" value="DSL"/>
    <property type="match status" value="1"/>
</dbReference>
<dbReference type="GO" id="GO:0042063">
    <property type="term" value="P:gliogenesis"/>
    <property type="evidence" value="ECO:0007669"/>
    <property type="project" value="UniProtKB-ARBA"/>
</dbReference>
<feature type="disulfide bond" evidence="15">
    <location>
        <begin position="758"/>
        <end position="767"/>
    </location>
</feature>
<feature type="disulfide bond" evidence="15">
    <location>
        <begin position="275"/>
        <end position="284"/>
    </location>
</feature>
<dbReference type="OMA" id="GGQCKET"/>
<dbReference type="InterPro" id="IPR009030">
    <property type="entry name" value="Growth_fac_rcpt_cys_sf"/>
</dbReference>
<evidence type="ECO:0000313" key="22">
    <source>
        <dbReference type="Proteomes" id="UP000079169"/>
    </source>
</evidence>
<accession>A0A1S4EG75</accession>
<dbReference type="GO" id="GO:0016330">
    <property type="term" value="P:second mitotic wave involved in compound eye morphogenesis"/>
    <property type="evidence" value="ECO:0007669"/>
    <property type="project" value="UniProtKB-ARBA"/>
</dbReference>
<dbReference type="InterPro" id="IPR001881">
    <property type="entry name" value="EGF-like_Ca-bd_dom"/>
</dbReference>
<evidence type="ECO:0000256" key="4">
    <source>
        <dbReference type="ARBA" id="ARBA00022692"/>
    </source>
</evidence>
<comment type="caution">
    <text evidence="15">Lacks conserved residue(s) required for the propagation of feature annotation.</text>
</comment>
<dbReference type="Pfam" id="PF12661">
    <property type="entry name" value="hEGF"/>
    <property type="match status" value="2"/>
</dbReference>
<keyword evidence="9" id="KW-0832">Ubl conjugation</keyword>
<feature type="disulfide bond" evidence="15">
    <location>
        <begin position="465"/>
        <end position="474"/>
    </location>
</feature>
<dbReference type="InterPro" id="IPR001774">
    <property type="entry name" value="DSL"/>
</dbReference>
<evidence type="ECO:0000256" key="12">
    <source>
        <dbReference type="ARBA" id="ARBA00023136"/>
    </source>
</evidence>
<keyword evidence="14" id="KW-0325">Glycoprotein</keyword>
<dbReference type="KEGG" id="dci:103512818"/>
<keyword evidence="13 15" id="KW-1015">Disulfide bond</keyword>
<dbReference type="RefSeq" id="XP_017301062.1">
    <property type="nucleotide sequence ID" value="XM_017445573.2"/>
</dbReference>
<dbReference type="Proteomes" id="UP000079169">
    <property type="component" value="Unplaced"/>
</dbReference>
<keyword evidence="4 17" id="KW-0812">Transmembrane</keyword>
<dbReference type="PRINTS" id="PR01983">
    <property type="entry name" value="NOTCH"/>
</dbReference>
<evidence type="ECO:0000256" key="6">
    <source>
        <dbReference type="ARBA" id="ARBA00022737"/>
    </source>
</evidence>
<keyword evidence="2 17" id="KW-0217">Developmental protein</keyword>
<dbReference type="PaxDb" id="121845-A0A1S4EG75"/>
<feature type="disulfide bond" evidence="16">
    <location>
        <begin position="72"/>
        <end position="84"/>
    </location>
</feature>
<feature type="domain" description="DSL" evidence="21">
    <location>
        <begin position="57"/>
        <end position="101"/>
    </location>
</feature>
<feature type="transmembrane region" description="Helical" evidence="19">
    <location>
        <begin position="775"/>
        <end position="796"/>
    </location>
</feature>
<evidence type="ECO:0000256" key="19">
    <source>
        <dbReference type="SAM" id="Phobius"/>
    </source>
</evidence>
<dbReference type="FunFam" id="2.10.25.10:FF:000018">
    <property type="entry name" value="Delta-like 1"/>
    <property type="match status" value="1"/>
</dbReference>
<dbReference type="GO" id="GO:0046331">
    <property type="term" value="P:lateral inhibition"/>
    <property type="evidence" value="ECO:0007669"/>
    <property type="project" value="UniProtKB-ARBA"/>
</dbReference>
<dbReference type="GO" id="GO:0008587">
    <property type="term" value="P:imaginal disc-derived wing margin morphogenesis"/>
    <property type="evidence" value="ECO:0007669"/>
    <property type="project" value="UniProtKB-ARBA"/>
</dbReference>
<dbReference type="SMART" id="SM00215">
    <property type="entry name" value="VWC_out"/>
    <property type="match status" value="1"/>
</dbReference>
<dbReference type="Pfam" id="PF21700">
    <property type="entry name" value="EGF_DL_JAG"/>
    <property type="match status" value="1"/>
</dbReference>
<dbReference type="PROSITE" id="PS50026">
    <property type="entry name" value="EGF_3"/>
    <property type="match status" value="13"/>
</dbReference>
<reference evidence="23" key="1">
    <citation type="submission" date="2025-08" db="UniProtKB">
        <authorList>
            <consortium name="RefSeq"/>
        </authorList>
    </citation>
    <scope>IDENTIFICATION</scope>
</reference>
<feature type="disulfide bond" evidence="15">
    <location>
        <begin position="125"/>
        <end position="134"/>
    </location>
</feature>
<evidence type="ECO:0000259" key="20">
    <source>
        <dbReference type="PROSITE" id="PS50026"/>
    </source>
</evidence>
<dbReference type="SMART" id="SM00181">
    <property type="entry name" value="EGF"/>
    <property type="match status" value="14"/>
</dbReference>
<feature type="disulfide bond" evidence="16">
    <location>
        <begin position="92"/>
        <end position="101"/>
    </location>
</feature>
<keyword evidence="8" id="KW-0106">Calcium</keyword>
<dbReference type="InterPro" id="IPR049883">
    <property type="entry name" value="NOTCH1_EGF-like"/>
</dbReference>
<proteinExistence type="predicted"/>
<feature type="domain" description="EGF-like" evidence="20">
    <location>
        <begin position="503"/>
        <end position="539"/>
    </location>
</feature>
<dbReference type="GO" id="GO:0035214">
    <property type="term" value="P:eye-antennal disc development"/>
    <property type="evidence" value="ECO:0007669"/>
    <property type="project" value="UniProtKB-ARBA"/>
</dbReference>
<keyword evidence="10" id="KW-0914">Notch signaling pathway</keyword>
<feature type="disulfide bond" evidence="15">
    <location>
        <begin position="351"/>
        <end position="360"/>
    </location>
</feature>
<protein>
    <recommendedName>
        <fullName evidence="17">Delta-like protein</fullName>
    </recommendedName>
</protein>
<evidence type="ECO:0000256" key="18">
    <source>
        <dbReference type="SAM" id="MobiDB-lite"/>
    </source>
</evidence>
<feature type="compositionally biased region" description="Polar residues" evidence="18">
    <location>
        <begin position="930"/>
        <end position="945"/>
    </location>
</feature>
<dbReference type="FunFam" id="2.10.25.10:FF:000146">
    <property type="entry name" value="Putative neurogenic locus notch"/>
    <property type="match status" value="1"/>
</dbReference>
<dbReference type="Pfam" id="PF07645">
    <property type="entry name" value="EGF_CA"/>
    <property type="match status" value="1"/>
</dbReference>
<keyword evidence="11 17" id="KW-1133">Transmembrane helix</keyword>
<feature type="domain" description="EGF-like" evidence="20">
    <location>
        <begin position="693"/>
        <end position="730"/>
    </location>
</feature>
<dbReference type="GO" id="GO:0051093">
    <property type="term" value="P:negative regulation of developmental process"/>
    <property type="evidence" value="ECO:0007669"/>
    <property type="project" value="UniProtKB-ARBA"/>
</dbReference>
<dbReference type="InterPro" id="IPR018097">
    <property type="entry name" value="EGF_Ca-bd_CS"/>
</dbReference>
<feature type="disulfide bond" evidence="15">
    <location>
        <begin position="427"/>
        <end position="436"/>
    </location>
</feature>
<dbReference type="SUPFAM" id="SSF57196">
    <property type="entry name" value="EGF/Laminin"/>
    <property type="match status" value="8"/>
</dbReference>
<feature type="domain" description="EGF-like" evidence="20">
    <location>
        <begin position="325"/>
        <end position="361"/>
    </location>
</feature>
<dbReference type="FunFam" id="2.10.25.10:FF:000143">
    <property type="entry name" value="Protein crumbs 1"/>
    <property type="match status" value="1"/>
</dbReference>
<keyword evidence="7" id="KW-0221">Differentiation</keyword>
<evidence type="ECO:0000256" key="16">
    <source>
        <dbReference type="PROSITE-ProRule" id="PRU00377"/>
    </source>
</evidence>
<dbReference type="GO" id="GO:0007219">
    <property type="term" value="P:Notch signaling pathway"/>
    <property type="evidence" value="ECO:0007669"/>
    <property type="project" value="UniProtKB-KW"/>
</dbReference>
<dbReference type="Gene3D" id="2.10.25.10">
    <property type="entry name" value="Laminin"/>
    <property type="match status" value="13"/>
</dbReference>
<dbReference type="GO" id="GO:0009986">
    <property type="term" value="C:cell surface"/>
    <property type="evidence" value="ECO:0007669"/>
    <property type="project" value="UniProtKB-ARBA"/>
</dbReference>
<evidence type="ECO:0000256" key="13">
    <source>
        <dbReference type="ARBA" id="ARBA00023157"/>
    </source>
</evidence>
<feature type="domain" description="EGF-like" evidence="20">
    <location>
        <begin position="102"/>
        <end position="135"/>
    </location>
</feature>
<dbReference type="GO" id="GO:0048468">
    <property type="term" value="P:cell development"/>
    <property type="evidence" value="ECO:0007669"/>
    <property type="project" value="UniProtKB-ARBA"/>
</dbReference>
<feature type="disulfide bond" evidence="15">
    <location>
        <begin position="720"/>
        <end position="729"/>
    </location>
</feature>
<comment type="function">
    <text evidence="17">Putative Notch ligand involved in the mediation of Notch signaling.</text>
</comment>
<evidence type="ECO:0000256" key="15">
    <source>
        <dbReference type="PROSITE-ProRule" id="PRU00076"/>
    </source>
</evidence>
<keyword evidence="12 17" id="KW-0472">Membrane</keyword>
<dbReference type="PRINTS" id="PR00010">
    <property type="entry name" value="EGFBLOOD"/>
</dbReference>
<feature type="domain" description="EGF-like" evidence="20">
    <location>
        <begin position="169"/>
        <end position="207"/>
    </location>
</feature>
<dbReference type="InterPro" id="IPR001007">
    <property type="entry name" value="VWF_dom"/>
</dbReference>
<dbReference type="FunFam" id="2.10.25.140:FF:000001">
    <property type="entry name" value="Delta-like protein"/>
    <property type="match status" value="1"/>
</dbReference>
<dbReference type="GO" id="GO:0048018">
    <property type="term" value="F:receptor ligand activity"/>
    <property type="evidence" value="ECO:0007669"/>
    <property type="project" value="UniProtKB-ARBA"/>
</dbReference>
<dbReference type="GO" id="GO:0016324">
    <property type="term" value="C:apical plasma membrane"/>
    <property type="evidence" value="ECO:0007669"/>
    <property type="project" value="UniProtKB-ARBA"/>
</dbReference>
<feature type="domain" description="EGF-like" evidence="20">
    <location>
        <begin position="363"/>
        <end position="400"/>
    </location>
</feature>
<feature type="domain" description="EGF-like" evidence="20">
    <location>
        <begin position="476"/>
        <end position="501"/>
    </location>
</feature>
<dbReference type="FunFam" id="2.10.25.10:FF:000004">
    <property type="entry name" value="Neurogenic locus notch 1"/>
    <property type="match status" value="1"/>
</dbReference>
<evidence type="ECO:0000256" key="9">
    <source>
        <dbReference type="ARBA" id="ARBA00022843"/>
    </source>
</evidence>